<accession>A0A2K3QF52</accession>
<dbReference type="PANTHER" id="PTHR12323">
    <property type="entry name" value="SR-RELATED CTD ASSOCIATED FACTOR 6"/>
    <property type="match status" value="1"/>
</dbReference>
<protein>
    <submittedName>
        <fullName evidence="3">Calcium homeostasis endoplasmic reticulum protein</fullName>
    </submittedName>
</protein>
<feature type="compositionally biased region" description="Low complexity" evidence="1">
    <location>
        <begin position="421"/>
        <end position="433"/>
    </location>
</feature>
<dbReference type="InterPro" id="IPR006569">
    <property type="entry name" value="CID_dom"/>
</dbReference>
<comment type="caution">
    <text evidence="3">The sequence shown here is derived from an EMBL/GenBank/DDBJ whole genome shotgun (WGS) entry which is preliminary data.</text>
</comment>
<feature type="compositionally biased region" description="Pro residues" evidence="1">
    <location>
        <begin position="480"/>
        <end position="491"/>
    </location>
</feature>
<gene>
    <name evidence="3" type="ORF">TCAP_03913</name>
</gene>
<feature type="compositionally biased region" description="Basic residues" evidence="1">
    <location>
        <begin position="343"/>
        <end position="380"/>
    </location>
</feature>
<evidence type="ECO:0000313" key="4">
    <source>
        <dbReference type="Proteomes" id="UP000236621"/>
    </source>
</evidence>
<evidence type="ECO:0000259" key="2">
    <source>
        <dbReference type="PROSITE" id="PS51391"/>
    </source>
</evidence>
<feature type="compositionally biased region" description="Low complexity" evidence="1">
    <location>
        <begin position="321"/>
        <end position="337"/>
    </location>
</feature>
<feature type="compositionally biased region" description="Pro residues" evidence="1">
    <location>
        <begin position="534"/>
        <end position="543"/>
    </location>
</feature>
<evidence type="ECO:0000256" key="1">
    <source>
        <dbReference type="SAM" id="MobiDB-lite"/>
    </source>
</evidence>
<feature type="compositionally biased region" description="Gly residues" evidence="1">
    <location>
        <begin position="555"/>
        <end position="565"/>
    </location>
</feature>
<dbReference type="Gene3D" id="1.25.40.90">
    <property type="match status" value="1"/>
</dbReference>
<dbReference type="PANTHER" id="PTHR12323:SF0">
    <property type="entry name" value="CALCIUM HOMEOSTASIS ENDOPLASMIC RETICULUM PROTEIN"/>
    <property type="match status" value="1"/>
</dbReference>
<proteinExistence type="predicted"/>
<sequence length="597" mass="65938">MVATPELANAKAALTNSLRRHDPVPLTKRDVEEFIQLLDLTLDECSRPNVQKCKNWIIANVANSSGRAAALGKFLVALSESMELDFDRPSVKRRRLGVLYVVSDVLHHVVVRQRHGWFAEIWDVHLPSMVVTASTFEKCPKHLKKVQDLIALWAERGYIPPALILRLRDAFARASDRESGTRIQMSDEALKLAKEAPYTVPPHHGSSTTIWPKLPPACWLAQLAPNSILPLRRTNLRPVQLSAGPANSTLVDVVKVALSDRDQLYQKEDLQTKVDSDVNQLGEEKRPGDMAQGHADDKTYWGWSQPLCGRTSARRDYYIPNTNTQNTNAQDTNSQSTLQPQKPRSRARSPPRRISRSRSPRSSKRRKFSTRSRSGGRSRSRCPSGLRSRTPSQLRRRNGSDSRSRSPSPRRGRPERRGSESRSWSSRSRSRSLSRSESRPRRSSPGSYCHKDSRAPQQLPAAPRNIPAMPRQGSGNFQVPIPPPPPPPPPMGYQGTYQSTLPPPPLPPSHAWAPNQPAFMPPQMMGGGWGAGPVPSPPPPPPFNAHQQFNNNRGPGIGRGGGGRGYRGRGRGNNWPGGNGYGGNGYGGGRGYGGNGY</sequence>
<dbReference type="Proteomes" id="UP000236621">
    <property type="component" value="Unassembled WGS sequence"/>
</dbReference>
<dbReference type="OrthoDB" id="21470at2759"/>
<feature type="compositionally biased region" description="Basic and acidic residues" evidence="1">
    <location>
        <begin position="275"/>
        <end position="299"/>
    </location>
</feature>
<dbReference type="Pfam" id="PF04818">
    <property type="entry name" value="CID"/>
    <property type="match status" value="1"/>
</dbReference>
<evidence type="ECO:0000313" key="3">
    <source>
        <dbReference type="EMBL" id="PNY26159.1"/>
    </source>
</evidence>
<dbReference type="EMBL" id="NRSZ01000599">
    <property type="protein sequence ID" value="PNY26159.1"/>
    <property type="molecule type" value="Genomic_DNA"/>
</dbReference>
<feature type="compositionally biased region" description="Gly residues" evidence="1">
    <location>
        <begin position="575"/>
        <end position="597"/>
    </location>
</feature>
<feature type="region of interest" description="Disordered" evidence="1">
    <location>
        <begin position="275"/>
        <end position="303"/>
    </location>
</feature>
<dbReference type="AlphaFoldDB" id="A0A2K3QF52"/>
<feature type="region of interest" description="Disordered" evidence="1">
    <location>
        <begin position="318"/>
        <end position="597"/>
    </location>
</feature>
<organism evidence="3 4">
    <name type="scientific">Tolypocladium capitatum</name>
    <dbReference type="NCBI Taxonomy" id="45235"/>
    <lineage>
        <taxon>Eukaryota</taxon>
        <taxon>Fungi</taxon>
        <taxon>Dikarya</taxon>
        <taxon>Ascomycota</taxon>
        <taxon>Pezizomycotina</taxon>
        <taxon>Sordariomycetes</taxon>
        <taxon>Hypocreomycetidae</taxon>
        <taxon>Hypocreales</taxon>
        <taxon>Ophiocordycipitaceae</taxon>
        <taxon>Tolypocladium</taxon>
    </lineage>
</organism>
<dbReference type="STRING" id="45235.A0A2K3QF52"/>
<reference evidence="3 4" key="1">
    <citation type="submission" date="2017-08" db="EMBL/GenBank/DDBJ databases">
        <title>Harnessing the power of phylogenomics to disentangle the directionality and signatures of interkingdom host jumping in the parasitic fungal genus Tolypocladium.</title>
        <authorList>
            <person name="Quandt C.A."/>
            <person name="Patterson W."/>
            <person name="Spatafora J.W."/>
        </authorList>
    </citation>
    <scope>NUCLEOTIDE SEQUENCE [LARGE SCALE GENOMIC DNA]</scope>
    <source>
        <strain evidence="3 4">CBS 113982</strain>
    </source>
</reference>
<dbReference type="InterPro" id="IPR008942">
    <property type="entry name" value="ENTH_VHS"/>
</dbReference>
<keyword evidence="4" id="KW-1185">Reference proteome</keyword>
<name>A0A2K3QF52_9HYPO</name>
<dbReference type="GO" id="GO:0006874">
    <property type="term" value="P:intracellular calcium ion homeostasis"/>
    <property type="evidence" value="ECO:0007669"/>
    <property type="project" value="TreeGrafter"/>
</dbReference>
<feature type="domain" description="CID" evidence="2">
    <location>
        <begin position="26"/>
        <end position="175"/>
    </location>
</feature>
<dbReference type="GO" id="GO:0048471">
    <property type="term" value="C:perinuclear region of cytoplasm"/>
    <property type="evidence" value="ECO:0007669"/>
    <property type="project" value="TreeGrafter"/>
</dbReference>
<dbReference type="PROSITE" id="PS51391">
    <property type="entry name" value="CID"/>
    <property type="match status" value="1"/>
</dbReference>